<sequence>MVAHKDEEILKIVLERFGKLDLDISNCKGQSYDNAQICLACIPAFSIIMYRGYFIFWIAAVTFQFFQCLNPQMGYPTKKIVPQVTKPKTRWSARHDACRVVSENTEGISESLNEISTNCDEKPSTRNEAKCFEKKVELHGDNIHVNFMEYHFGKV</sequence>
<dbReference type="AlphaFoldDB" id="A0AAV6VKI9"/>
<reference evidence="1 2" key="1">
    <citation type="journal article" date="2022" name="Nat. Ecol. Evol.">
        <title>A masculinizing supergene underlies an exaggerated male reproductive morph in a spider.</title>
        <authorList>
            <person name="Hendrickx F."/>
            <person name="De Corte Z."/>
            <person name="Sonet G."/>
            <person name="Van Belleghem S.M."/>
            <person name="Kostlbacher S."/>
            <person name="Vangestel C."/>
        </authorList>
    </citation>
    <scope>NUCLEOTIDE SEQUENCE [LARGE SCALE GENOMIC DNA]</scope>
    <source>
        <strain evidence="1">W744_W776</strain>
    </source>
</reference>
<dbReference type="EMBL" id="JAFNEN010000068">
    <property type="protein sequence ID" value="KAG8196565.1"/>
    <property type="molecule type" value="Genomic_DNA"/>
</dbReference>
<dbReference type="Proteomes" id="UP000827092">
    <property type="component" value="Unassembled WGS sequence"/>
</dbReference>
<name>A0AAV6VKI9_9ARAC</name>
<proteinExistence type="predicted"/>
<accession>A0AAV6VKI9</accession>
<evidence type="ECO:0000313" key="2">
    <source>
        <dbReference type="Proteomes" id="UP000827092"/>
    </source>
</evidence>
<organism evidence="1 2">
    <name type="scientific">Oedothorax gibbosus</name>
    <dbReference type="NCBI Taxonomy" id="931172"/>
    <lineage>
        <taxon>Eukaryota</taxon>
        <taxon>Metazoa</taxon>
        <taxon>Ecdysozoa</taxon>
        <taxon>Arthropoda</taxon>
        <taxon>Chelicerata</taxon>
        <taxon>Arachnida</taxon>
        <taxon>Araneae</taxon>
        <taxon>Araneomorphae</taxon>
        <taxon>Entelegynae</taxon>
        <taxon>Araneoidea</taxon>
        <taxon>Linyphiidae</taxon>
        <taxon>Erigoninae</taxon>
        <taxon>Oedothorax</taxon>
    </lineage>
</organism>
<evidence type="ECO:0000313" key="1">
    <source>
        <dbReference type="EMBL" id="KAG8196565.1"/>
    </source>
</evidence>
<keyword evidence="2" id="KW-1185">Reference proteome</keyword>
<gene>
    <name evidence="1" type="ORF">JTE90_003578</name>
</gene>
<protein>
    <submittedName>
        <fullName evidence="1">Uncharacterized protein</fullName>
    </submittedName>
</protein>
<comment type="caution">
    <text evidence="1">The sequence shown here is derived from an EMBL/GenBank/DDBJ whole genome shotgun (WGS) entry which is preliminary data.</text>
</comment>